<evidence type="ECO:0000313" key="2">
    <source>
        <dbReference type="Proteomes" id="UP000289340"/>
    </source>
</evidence>
<reference evidence="1 2" key="1">
    <citation type="submission" date="2018-09" db="EMBL/GenBank/DDBJ databases">
        <title>A high-quality reference genome of wild soybean provides a powerful tool to mine soybean genomes.</title>
        <authorList>
            <person name="Xie M."/>
            <person name="Chung C.Y.L."/>
            <person name="Li M.-W."/>
            <person name="Wong F.-L."/>
            <person name="Chan T.-F."/>
            <person name="Lam H.-M."/>
        </authorList>
    </citation>
    <scope>NUCLEOTIDE SEQUENCE [LARGE SCALE GENOMIC DNA]</scope>
    <source>
        <strain evidence="2">cv. W05</strain>
        <tissue evidence="1">Hypocotyl of etiolated seedlings</tissue>
    </source>
</reference>
<dbReference type="InterPro" id="IPR052929">
    <property type="entry name" value="RNase_H-like_EbsB-rel"/>
</dbReference>
<name>A0A445H7N7_GLYSO</name>
<gene>
    <name evidence="1" type="ORF">D0Y65_039164</name>
</gene>
<protein>
    <recommendedName>
        <fullName evidence="3">RNase H type-1 domain-containing protein</fullName>
    </recommendedName>
</protein>
<proteinExistence type="predicted"/>
<dbReference type="PANTHER" id="PTHR47074:SF48">
    <property type="entry name" value="POLYNUCLEOTIDYL TRANSFERASE, RIBONUCLEASE H-LIKE SUPERFAMILY PROTEIN"/>
    <property type="match status" value="1"/>
</dbReference>
<dbReference type="AlphaFoldDB" id="A0A445H7N7"/>
<evidence type="ECO:0000313" key="1">
    <source>
        <dbReference type="EMBL" id="RZB69708.1"/>
    </source>
</evidence>
<dbReference type="Proteomes" id="UP000289340">
    <property type="component" value="Chromosome 14"/>
</dbReference>
<evidence type="ECO:0008006" key="3">
    <source>
        <dbReference type="Google" id="ProtNLM"/>
    </source>
</evidence>
<accession>A0A445H7N7</accession>
<comment type="caution">
    <text evidence="1">The sequence shown here is derived from an EMBL/GenBank/DDBJ whole genome shotgun (WGS) entry which is preliminary data.</text>
</comment>
<sequence>MNFRDLQGLNLVMLGKQGCGFLSNPDAMVSKLFKAKYFSSGDFLDSSLGHNPSYSWRSIWWYHIFVSTVFSNQMAVKIMQILILEDTNKDVRIWSLSKDGFYSVKSAYTLAMDCFGNQKQYHVERNWMAMKNSFHYFLPVQQVYQCGIAGLCHCIEPYLTLVESFQEMIFKLSSTMDEDKFCNLAMLLWSLWEKKEVLWNSIEESIQFTCFRAQSMLYVWRLAHQTRLNLQDISIAALRNEVSWENPPIGFVKCNYDVANSSGFTCCLRDETGNFVLARTSWAETKLLPQEGKALSLLYVVKWVKQLPFQRIIFETNYKSVIYQIQSH</sequence>
<keyword evidence="2" id="KW-1185">Reference proteome</keyword>
<organism evidence="1 2">
    <name type="scientific">Glycine soja</name>
    <name type="common">Wild soybean</name>
    <dbReference type="NCBI Taxonomy" id="3848"/>
    <lineage>
        <taxon>Eukaryota</taxon>
        <taxon>Viridiplantae</taxon>
        <taxon>Streptophyta</taxon>
        <taxon>Embryophyta</taxon>
        <taxon>Tracheophyta</taxon>
        <taxon>Spermatophyta</taxon>
        <taxon>Magnoliopsida</taxon>
        <taxon>eudicotyledons</taxon>
        <taxon>Gunneridae</taxon>
        <taxon>Pentapetalae</taxon>
        <taxon>rosids</taxon>
        <taxon>fabids</taxon>
        <taxon>Fabales</taxon>
        <taxon>Fabaceae</taxon>
        <taxon>Papilionoideae</taxon>
        <taxon>50 kb inversion clade</taxon>
        <taxon>NPAAA clade</taxon>
        <taxon>indigoferoid/millettioid clade</taxon>
        <taxon>Phaseoleae</taxon>
        <taxon>Glycine</taxon>
        <taxon>Glycine subgen. Soja</taxon>
    </lineage>
</organism>
<dbReference type="PANTHER" id="PTHR47074">
    <property type="entry name" value="BNAC02G40300D PROTEIN"/>
    <property type="match status" value="1"/>
</dbReference>
<dbReference type="EMBL" id="QZWG01000014">
    <property type="protein sequence ID" value="RZB69708.1"/>
    <property type="molecule type" value="Genomic_DNA"/>
</dbReference>